<reference evidence="2" key="1">
    <citation type="submission" date="2020-02" db="EMBL/GenBank/DDBJ databases">
        <authorList>
            <person name="Meier V. D."/>
        </authorList>
    </citation>
    <scope>NUCLEOTIDE SEQUENCE</scope>
    <source>
        <strain evidence="2">AVDCRST_MAG85</strain>
    </source>
</reference>
<feature type="compositionally biased region" description="Basic residues" evidence="1">
    <location>
        <begin position="14"/>
        <end position="23"/>
    </location>
</feature>
<accession>A0A6J4S3L3</accession>
<dbReference type="AlphaFoldDB" id="A0A6J4S3L3"/>
<name>A0A6J4S3L3_9ACTN</name>
<sequence length="75" mass="8508">AHHHAAPRREDHARRRHRRRGHGGQRFLGSHRDRRPQVSSGLPRGDLDGRQGGERRGGLLAHRSADGSPRRLHPL</sequence>
<evidence type="ECO:0000256" key="1">
    <source>
        <dbReference type="SAM" id="MobiDB-lite"/>
    </source>
</evidence>
<proteinExistence type="predicted"/>
<evidence type="ECO:0000313" key="2">
    <source>
        <dbReference type="EMBL" id="CAA9488561.1"/>
    </source>
</evidence>
<gene>
    <name evidence="2" type="ORF">AVDCRST_MAG85-1093</name>
</gene>
<feature type="non-terminal residue" evidence="2">
    <location>
        <position position="1"/>
    </location>
</feature>
<protein>
    <submittedName>
        <fullName evidence="2">Carbon storage regulator</fullName>
    </submittedName>
</protein>
<dbReference type="EMBL" id="CADCVT010000121">
    <property type="protein sequence ID" value="CAA9488561.1"/>
    <property type="molecule type" value="Genomic_DNA"/>
</dbReference>
<organism evidence="2">
    <name type="scientific">uncultured Solirubrobacteraceae bacterium</name>
    <dbReference type="NCBI Taxonomy" id="1162706"/>
    <lineage>
        <taxon>Bacteria</taxon>
        <taxon>Bacillati</taxon>
        <taxon>Actinomycetota</taxon>
        <taxon>Thermoleophilia</taxon>
        <taxon>Solirubrobacterales</taxon>
        <taxon>Solirubrobacteraceae</taxon>
        <taxon>environmental samples</taxon>
    </lineage>
</organism>
<feature type="region of interest" description="Disordered" evidence="1">
    <location>
        <begin position="1"/>
        <end position="75"/>
    </location>
</feature>
<feature type="compositionally biased region" description="Basic and acidic residues" evidence="1">
    <location>
        <begin position="45"/>
        <end position="69"/>
    </location>
</feature>
<feature type="non-terminal residue" evidence="2">
    <location>
        <position position="75"/>
    </location>
</feature>